<gene>
    <name evidence="4" type="ordered locus">MTR_3g096890</name>
</gene>
<keyword evidence="2" id="KW-0472">Membrane</keyword>
<evidence type="ECO:0000313" key="6">
    <source>
        <dbReference type="Proteomes" id="UP000002051"/>
    </source>
</evidence>
<organism evidence="4 6">
    <name type="scientific">Medicago truncatula</name>
    <name type="common">Barrel medic</name>
    <name type="synonym">Medicago tribuloides</name>
    <dbReference type="NCBI Taxonomy" id="3880"/>
    <lineage>
        <taxon>Eukaryota</taxon>
        <taxon>Viridiplantae</taxon>
        <taxon>Streptophyta</taxon>
        <taxon>Embryophyta</taxon>
        <taxon>Tracheophyta</taxon>
        <taxon>Spermatophyta</taxon>
        <taxon>Magnoliopsida</taxon>
        <taxon>eudicotyledons</taxon>
        <taxon>Gunneridae</taxon>
        <taxon>Pentapetalae</taxon>
        <taxon>rosids</taxon>
        <taxon>fabids</taxon>
        <taxon>Fabales</taxon>
        <taxon>Fabaceae</taxon>
        <taxon>Papilionoideae</taxon>
        <taxon>50 kb inversion clade</taxon>
        <taxon>NPAAA clade</taxon>
        <taxon>Hologalegina</taxon>
        <taxon>IRL clade</taxon>
        <taxon>Trifolieae</taxon>
        <taxon>Medicago</taxon>
    </lineage>
</organism>
<dbReference type="PANTHER" id="PTHR33829:SF2">
    <property type="entry name" value="OS04G0386700 PROTEIN"/>
    <property type="match status" value="1"/>
</dbReference>
<dbReference type="EnsemblPlants" id="AES72930">
    <property type="protein sequence ID" value="AES72930"/>
    <property type="gene ID" value="MTR_3g096890"/>
</dbReference>
<dbReference type="AlphaFoldDB" id="G7JC78"/>
<feature type="transmembrane region" description="Helical" evidence="2">
    <location>
        <begin position="86"/>
        <end position="116"/>
    </location>
</feature>
<feature type="domain" description="DUF7733" evidence="3">
    <location>
        <begin position="138"/>
        <end position="232"/>
    </location>
</feature>
<reference evidence="4 6" key="1">
    <citation type="journal article" date="2011" name="Nature">
        <title>The Medicago genome provides insight into the evolution of rhizobial symbioses.</title>
        <authorList>
            <person name="Young N.D."/>
            <person name="Debelle F."/>
            <person name="Oldroyd G.E."/>
            <person name="Geurts R."/>
            <person name="Cannon S.B."/>
            <person name="Udvardi M.K."/>
            <person name="Benedito V.A."/>
            <person name="Mayer K.F."/>
            <person name="Gouzy J."/>
            <person name="Schoof H."/>
            <person name="Van de Peer Y."/>
            <person name="Proost S."/>
            <person name="Cook D.R."/>
            <person name="Meyers B.C."/>
            <person name="Spannagl M."/>
            <person name="Cheung F."/>
            <person name="De Mita S."/>
            <person name="Krishnakumar V."/>
            <person name="Gundlach H."/>
            <person name="Zhou S."/>
            <person name="Mudge J."/>
            <person name="Bharti A.K."/>
            <person name="Murray J.D."/>
            <person name="Naoumkina M.A."/>
            <person name="Rosen B."/>
            <person name="Silverstein K.A."/>
            <person name="Tang H."/>
            <person name="Rombauts S."/>
            <person name="Zhao P.X."/>
            <person name="Zhou P."/>
            <person name="Barbe V."/>
            <person name="Bardou P."/>
            <person name="Bechner M."/>
            <person name="Bellec A."/>
            <person name="Berger A."/>
            <person name="Berges H."/>
            <person name="Bidwell S."/>
            <person name="Bisseling T."/>
            <person name="Choisne N."/>
            <person name="Couloux A."/>
            <person name="Denny R."/>
            <person name="Deshpande S."/>
            <person name="Dai X."/>
            <person name="Doyle J.J."/>
            <person name="Dudez A.M."/>
            <person name="Farmer A.D."/>
            <person name="Fouteau S."/>
            <person name="Franken C."/>
            <person name="Gibelin C."/>
            <person name="Gish J."/>
            <person name="Goldstein S."/>
            <person name="Gonzalez A.J."/>
            <person name="Green P.J."/>
            <person name="Hallab A."/>
            <person name="Hartog M."/>
            <person name="Hua A."/>
            <person name="Humphray S.J."/>
            <person name="Jeong D.H."/>
            <person name="Jing Y."/>
            <person name="Jocker A."/>
            <person name="Kenton S.M."/>
            <person name="Kim D.J."/>
            <person name="Klee K."/>
            <person name="Lai H."/>
            <person name="Lang C."/>
            <person name="Lin S."/>
            <person name="Macmil S.L."/>
            <person name="Magdelenat G."/>
            <person name="Matthews L."/>
            <person name="McCorrison J."/>
            <person name="Monaghan E.L."/>
            <person name="Mun J.H."/>
            <person name="Najar F.Z."/>
            <person name="Nicholson C."/>
            <person name="Noirot C."/>
            <person name="O'Bleness M."/>
            <person name="Paule C.R."/>
            <person name="Poulain J."/>
            <person name="Prion F."/>
            <person name="Qin B."/>
            <person name="Qu C."/>
            <person name="Retzel E.F."/>
            <person name="Riddle C."/>
            <person name="Sallet E."/>
            <person name="Samain S."/>
            <person name="Samson N."/>
            <person name="Sanders I."/>
            <person name="Saurat O."/>
            <person name="Scarpelli C."/>
            <person name="Schiex T."/>
            <person name="Segurens B."/>
            <person name="Severin A.J."/>
            <person name="Sherrier D.J."/>
            <person name="Shi R."/>
            <person name="Sims S."/>
            <person name="Singer S.R."/>
            <person name="Sinharoy S."/>
            <person name="Sterck L."/>
            <person name="Viollet A."/>
            <person name="Wang B.B."/>
            <person name="Wang K."/>
            <person name="Wang M."/>
            <person name="Wang X."/>
            <person name="Warfsmann J."/>
            <person name="Weissenbach J."/>
            <person name="White D.D."/>
            <person name="White J.D."/>
            <person name="Wiley G.B."/>
            <person name="Wincker P."/>
            <person name="Xing Y."/>
            <person name="Yang L."/>
            <person name="Yao Z."/>
            <person name="Ying F."/>
            <person name="Zhai J."/>
            <person name="Zhou L."/>
            <person name="Zuber A."/>
            <person name="Denarie J."/>
            <person name="Dixon R.A."/>
            <person name="May G.D."/>
            <person name="Schwartz D.C."/>
            <person name="Rogers J."/>
            <person name="Quetier F."/>
            <person name="Town C.D."/>
            <person name="Roe B.A."/>
        </authorList>
    </citation>
    <scope>NUCLEOTIDE SEQUENCE [LARGE SCALE GENOMIC DNA]</scope>
    <source>
        <strain evidence="4">A17</strain>
        <strain evidence="5 6">cv. Jemalong A17</strain>
    </source>
</reference>
<proteinExistence type="predicted"/>
<protein>
    <submittedName>
        <fullName evidence="4">Transmembrane protein, putative</fullName>
    </submittedName>
</protein>
<evidence type="ECO:0000313" key="4">
    <source>
        <dbReference type="EMBL" id="AES72930.1"/>
    </source>
</evidence>
<accession>G7JC78</accession>
<dbReference type="EMBL" id="CM001219">
    <property type="protein sequence ID" value="AES72930.1"/>
    <property type="molecule type" value="Genomic_DNA"/>
</dbReference>
<dbReference type="Pfam" id="PF24867">
    <property type="entry name" value="DUF7733"/>
    <property type="match status" value="2"/>
</dbReference>
<dbReference type="InterPro" id="IPR056635">
    <property type="entry name" value="DUF7733"/>
</dbReference>
<name>G7JC78_MEDTR</name>
<feature type="transmembrane region" description="Helical" evidence="2">
    <location>
        <begin position="20"/>
        <end position="39"/>
    </location>
</feature>
<sequence>MVYLLFTKFWIITNSYSNAFLFFEPTILPLLFSSFHFHFEKKMSGVSVATAPPTAPQTPGTKANQRSEAPSAGGMMGSLRVIELQLVAFILVFSASGLVPLLDLVFPALASAYILALARYAFPSSPSTTSNSQQQEIFQILTENIISSLSLFSPPVRALVPMIYTIRRIFVDIDWINDVWLNKTFPANARFQDTAWYWFGKGLAVANLAYFSINLCVFLIPRFLPRAFERYFQERGEIYAKSAEDKRSVSLNKPQLSEKKMD</sequence>
<keyword evidence="2 4" id="KW-0812">Transmembrane</keyword>
<keyword evidence="6" id="KW-1185">Reference proteome</keyword>
<feature type="region of interest" description="Disordered" evidence="1">
    <location>
        <begin position="50"/>
        <end position="71"/>
    </location>
</feature>
<evidence type="ECO:0000259" key="3">
    <source>
        <dbReference type="Pfam" id="PF24867"/>
    </source>
</evidence>
<evidence type="ECO:0000313" key="5">
    <source>
        <dbReference type="EnsemblPlants" id="AES72930"/>
    </source>
</evidence>
<reference evidence="4 6" key="2">
    <citation type="journal article" date="2014" name="BMC Genomics">
        <title>An improved genome release (version Mt4.0) for the model legume Medicago truncatula.</title>
        <authorList>
            <person name="Tang H."/>
            <person name="Krishnakumar V."/>
            <person name="Bidwell S."/>
            <person name="Rosen B."/>
            <person name="Chan A."/>
            <person name="Zhou S."/>
            <person name="Gentzbittel L."/>
            <person name="Childs K.L."/>
            <person name="Yandell M."/>
            <person name="Gundlach H."/>
            <person name="Mayer K.F."/>
            <person name="Schwartz D.C."/>
            <person name="Town C.D."/>
        </authorList>
    </citation>
    <scope>GENOME REANNOTATION</scope>
    <source>
        <strain evidence="5 6">cv. Jemalong A17</strain>
    </source>
</reference>
<feature type="transmembrane region" description="Helical" evidence="2">
    <location>
        <begin position="195"/>
        <end position="220"/>
    </location>
</feature>
<evidence type="ECO:0000256" key="2">
    <source>
        <dbReference type="SAM" id="Phobius"/>
    </source>
</evidence>
<keyword evidence="2" id="KW-1133">Transmembrane helix</keyword>
<reference evidence="5" key="3">
    <citation type="submission" date="2015-04" db="UniProtKB">
        <authorList>
            <consortium name="EnsemblPlants"/>
        </authorList>
    </citation>
    <scope>IDENTIFICATION</scope>
    <source>
        <strain evidence="5">cv. Jemalong A17</strain>
    </source>
</reference>
<feature type="compositionally biased region" description="Low complexity" evidence="1">
    <location>
        <begin position="50"/>
        <end position="63"/>
    </location>
</feature>
<evidence type="ECO:0000256" key="1">
    <source>
        <dbReference type="SAM" id="MobiDB-lite"/>
    </source>
</evidence>
<dbReference type="Proteomes" id="UP000002051">
    <property type="component" value="Chromosome 3"/>
</dbReference>
<dbReference type="PANTHER" id="PTHR33829">
    <property type="entry name" value="OSJNBA0044M19.10 PROTEIN"/>
    <property type="match status" value="1"/>
</dbReference>
<feature type="domain" description="DUF7733" evidence="3">
    <location>
        <begin position="80"/>
        <end position="131"/>
    </location>
</feature>